<sequence length="546" mass="59680">MSNTLAHDGISHQPCDSTTSTAPTGLPSTNDRTGGPDHAKHQFPVEDYHRTTTQPSTGHTLLSAWWSLELGSISISVGLFAAYWWLLATYSDQPVSQWHGLQVSLSPFKNLPSAAAFVMTAFRIFLTYPITAAMGQLKWHHLGQPSPRPVASLQAFDAASRGTFGSARLLLSKGAFHSMHISLGCILILSSQGLQTLSQSAITQHGGMYLQPEIPGILNASIAFGRRFNVSENNYFDRNDVNITDRQRINADSRTQAALLTSWAYYLSPKPTSQRLTSIPANCSRETCEWENLTTIAIAYDCKSTPVTIDPEGFGYSNEANITSGVPSSNMSLAHAQIHLKPSLVVPNNSNFAATDSNSPSLIIHLAAIAEQDNGSFEAAECVLNWVVATWTHTTYNSTRRSLLQSGVEQYPNVSTTPTNDSGNDIVINAPCNAGYNITTKEDPGGKACQYTIADHAHIGLRNFLFRTFRGSTARETSKPHNLLLSNDTIFNLFRSSWQANSRQPNITNPLNQTLDIYTWNIGKGIGDTVRGLSDDMLSGKVRKEE</sequence>
<dbReference type="AlphaFoldDB" id="A0AAD9EN37"/>
<dbReference type="EMBL" id="JAQOWY010000054">
    <property type="protein sequence ID" value="KAK1853457.1"/>
    <property type="molecule type" value="Genomic_DNA"/>
</dbReference>
<dbReference type="Pfam" id="PF11374">
    <property type="entry name" value="DUF3176"/>
    <property type="match status" value="1"/>
</dbReference>
<proteinExistence type="predicted"/>
<gene>
    <name evidence="2" type="ORF">CCHR01_03884</name>
</gene>
<dbReference type="InterPro" id="IPR021514">
    <property type="entry name" value="DUF3176"/>
</dbReference>
<dbReference type="Proteomes" id="UP001243330">
    <property type="component" value="Unassembled WGS sequence"/>
</dbReference>
<organism evidence="2 3">
    <name type="scientific">Colletotrichum chrysophilum</name>
    <dbReference type="NCBI Taxonomy" id="1836956"/>
    <lineage>
        <taxon>Eukaryota</taxon>
        <taxon>Fungi</taxon>
        <taxon>Dikarya</taxon>
        <taxon>Ascomycota</taxon>
        <taxon>Pezizomycotina</taxon>
        <taxon>Sordariomycetes</taxon>
        <taxon>Hypocreomycetidae</taxon>
        <taxon>Glomerellales</taxon>
        <taxon>Glomerellaceae</taxon>
        <taxon>Colletotrichum</taxon>
        <taxon>Colletotrichum gloeosporioides species complex</taxon>
    </lineage>
</organism>
<evidence type="ECO:0000313" key="3">
    <source>
        <dbReference type="Proteomes" id="UP001243330"/>
    </source>
</evidence>
<accession>A0AAD9EN37</accession>
<comment type="caution">
    <text evidence="2">The sequence shown here is derived from an EMBL/GenBank/DDBJ whole genome shotgun (WGS) entry which is preliminary data.</text>
</comment>
<reference evidence="2" key="1">
    <citation type="submission" date="2023-01" db="EMBL/GenBank/DDBJ databases">
        <title>Colletotrichum chrysophilum M932 genome sequence.</title>
        <authorList>
            <person name="Baroncelli R."/>
        </authorList>
    </citation>
    <scope>NUCLEOTIDE SEQUENCE</scope>
    <source>
        <strain evidence="2">M932</strain>
    </source>
</reference>
<keyword evidence="3" id="KW-1185">Reference proteome</keyword>
<evidence type="ECO:0000256" key="1">
    <source>
        <dbReference type="SAM" id="MobiDB-lite"/>
    </source>
</evidence>
<feature type="compositionally biased region" description="Polar residues" evidence="1">
    <location>
        <begin position="14"/>
        <end position="32"/>
    </location>
</feature>
<dbReference type="PANTHER" id="PTHR35394">
    <property type="entry name" value="DUF3176 DOMAIN-CONTAINING PROTEIN"/>
    <property type="match status" value="1"/>
</dbReference>
<dbReference type="PANTHER" id="PTHR35394:SF5">
    <property type="entry name" value="DUF3176 DOMAIN-CONTAINING PROTEIN"/>
    <property type="match status" value="1"/>
</dbReference>
<feature type="region of interest" description="Disordered" evidence="1">
    <location>
        <begin position="1"/>
        <end position="42"/>
    </location>
</feature>
<evidence type="ECO:0000313" key="2">
    <source>
        <dbReference type="EMBL" id="KAK1853457.1"/>
    </source>
</evidence>
<protein>
    <submittedName>
        <fullName evidence="2">Uncharacterized protein</fullName>
    </submittedName>
</protein>
<name>A0AAD9EN37_9PEZI</name>